<comment type="caution">
    <text evidence="5">The sequence shown here is derived from an EMBL/GenBank/DDBJ whole genome shotgun (WGS) entry which is preliminary data.</text>
</comment>
<keyword evidence="2" id="KW-0964">Secreted</keyword>
<protein>
    <recommendedName>
        <fullName evidence="4">Carbohydrate-binding module family 96 domain-containing protein</fullName>
    </recommendedName>
</protein>
<evidence type="ECO:0000259" key="4">
    <source>
        <dbReference type="Pfam" id="PF24517"/>
    </source>
</evidence>
<dbReference type="AlphaFoldDB" id="A0AAE0FXR3"/>
<organism evidence="5 6">
    <name type="scientific">Cymbomonas tetramitiformis</name>
    <dbReference type="NCBI Taxonomy" id="36881"/>
    <lineage>
        <taxon>Eukaryota</taxon>
        <taxon>Viridiplantae</taxon>
        <taxon>Chlorophyta</taxon>
        <taxon>Pyramimonadophyceae</taxon>
        <taxon>Pyramimonadales</taxon>
        <taxon>Pyramimonadaceae</taxon>
        <taxon>Cymbomonas</taxon>
    </lineage>
</organism>
<proteinExistence type="predicted"/>
<accession>A0AAE0FXR3</accession>
<evidence type="ECO:0000313" key="6">
    <source>
        <dbReference type="Proteomes" id="UP001190700"/>
    </source>
</evidence>
<evidence type="ECO:0000313" key="5">
    <source>
        <dbReference type="EMBL" id="KAK3267835.1"/>
    </source>
</evidence>
<dbReference type="Pfam" id="PF24517">
    <property type="entry name" value="CBM96"/>
    <property type="match status" value="1"/>
</dbReference>
<keyword evidence="3" id="KW-0732">Signal</keyword>
<dbReference type="NCBIfam" id="NF033679">
    <property type="entry name" value="DNRLRE_dom"/>
    <property type="match status" value="1"/>
</dbReference>
<gene>
    <name evidence="5" type="ORF">CYMTET_23635</name>
</gene>
<dbReference type="EMBL" id="LGRX02012173">
    <property type="protein sequence ID" value="KAK3267835.1"/>
    <property type="molecule type" value="Genomic_DNA"/>
</dbReference>
<reference evidence="5 6" key="1">
    <citation type="journal article" date="2015" name="Genome Biol. Evol.">
        <title>Comparative Genomics of a Bacterivorous Green Alga Reveals Evolutionary Causalities and Consequences of Phago-Mixotrophic Mode of Nutrition.</title>
        <authorList>
            <person name="Burns J.A."/>
            <person name="Paasch A."/>
            <person name="Narechania A."/>
            <person name="Kim E."/>
        </authorList>
    </citation>
    <scope>NUCLEOTIDE SEQUENCE [LARGE SCALE GENOMIC DNA]</scope>
    <source>
        <strain evidence="5 6">PLY_AMNH</strain>
    </source>
</reference>
<dbReference type="SUPFAM" id="SSF51445">
    <property type="entry name" value="(Trans)glycosidases"/>
    <property type="match status" value="1"/>
</dbReference>
<feature type="domain" description="Carbohydrate-binding module family 96" evidence="4">
    <location>
        <begin position="463"/>
        <end position="612"/>
    </location>
</feature>
<dbReference type="InterPro" id="IPR055372">
    <property type="entry name" value="CBM96"/>
</dbReference>
<comment type="subcellular location">
    <subcellularLocation>
        <location evidence="1">Secreted</location>
    </subcellularLocation>
</comment>
<name>A0AAE0FXR3_9CHLO</name>
<dbReference type="Proteomes" id="UP001190700">
    <property type="component" value="Unassembled WGS sequence"/>
</dbReference>
<evidence type="ECO:0000256" key="1">
    <source>
        <dbReference type="ARBA" id="ARBA00004613"/>
    </source>
</evidence>
<dbReference type="GO" id="GO:0005576">
    <property type="term" value="C:extracellular region"/>
    <property type="evidence" value="ECO:0007669"/>
    <property type="project" value="UniProtKB-SubCell"/>
</dbReference>
<evidence type="ECO:0000256" key="2">
    <source>
        <dbReference type="ARBA" id="ARBA00022525"/>
    </source>
</evidence>
<dbReference type="Gene3D" id="3.20.20.80">
    <property type="entry name" value="Glycosidases"/>
    <property type="match status" value="1"/>
</dbReference>
<dbReference type="InterPro" id="IPR017853">
    <property type="entry name" value="GH"/>
</dbReference>
<keyword evidence="6" id="KW-1185">Reference proteome</keyword>
<sequence length="760" mass="84700">MDNRLGTVSEEFAKTLYREESYNLVRAPIRALYHPEWTGDPWPTCPYTAHPRNGEVDPAAYACSERDLTNIKAADATATIYSNIKQGYYEGTFYPAQPDYCLYNETDVPEFWDGENDKDRIKPYEFAVLIADFLKYFENLGFLHDYFGIENETGYVSPEKFMAIMDELMKLTEAAYFTYPTKGIVVPELYGPYASWFREVTKLGAFEKGYIQVAGTHHYGHEREWVKDGRLYKQEELLEWKDSMPFSTPKWHTEVHYAPIEDLMDTFGDTATEIDCVENMVMQFADYWDFHFSGFIYWAYRKESQAVDKSTKYHSMNLFTEASPPGSFPLLMDDHDGKQAKHQTTVTRAVRSGDQVTVFVTNNVPEALTDYEIVLASGELQSCTHSTYLPITITQYYLTDEMTTIEKTREGTSVETPLVGWRDDVATPTAANAFTVTLPPYTVAAIKFGIVDTGNPTVTELNFTTGSDASVFEKSADSTDPAATELSVNAKNNREAFALLKFATPGIPSTVLSATLHVRVGAMDIDELLVDAIDSNWDAATVDYASTPARPMIALSTGQLNAANEWVEFDVTMAFTTLQEEHSFLIFTHDKSSEYFSLHSFDSQDPPYLEVETLAADPVAYGTCNYQPMAPPPSPAWDSYYANDGCPEEGDDVGSAAISQQDNDYGGVATLDVVCCSDEKEKCQAKDSEGVCFGSMSWAEAETTCQAAGLRLCNAQEMQANLCCNVGCSANSKLLWTGQTLREVVPFALAAGVGRRCSPE</sequence>
<evidence type="ECO:0000256" key="3">
    <source>
        <dbReference type="ARBA" id="ARBA00022729"/>
    </source>
</evidence>